<dbReference type="AlphaFoldDB" id="A0A1J0GCN7"/>
<dbReference type="InterPro" id="IPR003740">
    <property type="entry name" value="YitT"/>
</dbReference>
<protein>
    <recommendedName>
        <fullName evidence="7">DUF2179 domain-containing protein</fullName>
    </recommendedName>
</protein>
<keyword evidence="9" id="KW-1185">Reference proteome</keyword>
<dbReference type="OrthoDB" id="3180973at2"/>
<dbReference type="Proteomes" id="UP000182569">
    <property type="component" value="Chromosome"/>
</dbReference>
<feature type="transmembrane region" description="Helical" evidence="6">
    <location>
        <begin position="115"/>
        <end position="134"/>
    </location>
</feature>
<dbReference type="Pfam" id="PF10035">
    <property type="entry name" value="DUF2179"/>
    <property type="match status" value="1"/>
</dbReference>
<evidence type="ECO:0000256" key="5">
    <source>
        <dbReference type="ARBA" id="ARBA00023136"/>
    </source>
</evidence>
<evidence type="ECO:0000256" key="3">
    <source>
        <dbReference type="ARBA" id="ARBA00022692"/>
    </source>
</evidence>
<dbReference type="InterPro" id="IPR019264">
    <property type="entry name" value="DUF2179"/>
</dbReference>
<dbReference type="InterPro" id="IPR051461">
    <property type="entry name" value="UPF0750_membrane"/>
</dbReference>
<keyword evidence="3 6" id="KW-0812">Transmembrane</keyword>
<feature type="transmembrane region" description="Helical" evidence="6">
    <location>
        <begin position="154"/>
        <end position="177"/>
    </location>
</feature>
<dbReference type="PANTHER" id="PTHR33545:SF5">
    <property type="entry name" value="UPF0750 MEMBRANE PROTEIN YITT"/>
    <property type="match status" value="1"/>
</dbReference>
<dbReference type="Gene3D" id="3.30.70.120">
    <property type="match status" value="1"/>
</dbReference>
<dbReference type="EMBL" id="CP015756">
    <property type="protein sequence ID" value="APC38662.1"/>
    <property type="molecule type" value="Genomic_DNA"/>
</dbReference>
<dbReference type="PANTHER" id="PTHR33545">
    <property type="entry name" value="UPF0750 MEMBRANE PROTEIN YITT-RELATED"/>
    <property type="match status" value="1"/>
</dbReference>
<keyword evidence="5 6" id="KW-0472">Membrane</keyword>
<evidence type="ECO:0000256" key="1">
    <source>
        <dbReference type="ARBA" id="ARBA00004651"/>
    </source>
</evidence>
<dbReference type="PIRSF" id="PIRSF006483">
    <property type="entry name" value="Membrane_protein_YitT"/>
    <property type="match status" value="1"/>
</dbReference>
<keyword evidence="4 6" id="KW-1133">Transmembrane helix</keyword>
<organism evidence="8 9">
    <name type="scientific">Clostridium estertheticum subsp. estertheticum</name>
    <dbReference type="NCBI Taxonomy" id="1552"/>
    <lineage>
        <taxon>Bacteria</taxon>
        <taxon>Bacillati</taxon>
        <taxon>Bacillota</taxon>
        <taxon>Clostridia</taxon>
        <taxon>Eubacteriales</taxon>
        <taxon>Clostridiaceae</taxon>
        <taxon>Clostridium</taxon>
    </lineage>
</organism>
<accession>A0A1J0GCN7</accession>
<dbReference type="KEGG" id="ceu:A7L45_00395"/>
<feature type="transmembrane region" description="Helical" evidence="6">
    <location>
        <begin position="82"/>
        <end position="103"/>
    </location>
</feature>
<feature type="transmembrane region" description="Helical" evidence="6">
    <location>
        <begin position="12"/>
        <end position="35"/>
    </location>
</feature>
<dbReference type="InterPro" id="IPR015867">
    <property type="entry name" value="N-reg_PII/ATP_PRibTrfase_C"/>
</dbReference>
<dbReference type="STRING" id="1552.A7L45_00395"/>
<feature type="transmembrane region" description="Helical" evidence="6">
    <location>
        <begin position="55"/>
        <end position="75"/>
    </location>
</feature>
<proteinExistence type="predicted"/>
<comment type="subcellular location">
    <subcellularLocation>
        <location evidence="1">Cell membrane</location>
        <topology evidence="1">Multi-pass membrane protein</topology>
    </subcellularLocation>
</comment>
<dbReference type="Pfam" id="PF02588">
    <property type="entry name" value="YitT_membrane"/>
    <property type="match status" value="1"/>
</dbReference>
<evidence type="ECO:0000256" key="6">
    <source>
        <dbReference type="SAM" id="Phobius"/>
    </source>
</evidence>
<evidence type="ECO:0000256" key="4">
    <source>
        <dbReference type="ARBA" id="ARBA00022989"/>
    </source>
</evidence>
<evidence type="ECO:0000256" key="2">
    <source>
        <dbReference type="ARBA" id="ARBA00022475"/>
    </source>
</evidence>
<dbReference type="CDD" id="cd16380">
    <property type="entry name" value="YitT_C"/>
    <property type="match status" value="1"/>
</dbReference>
<evidence type="ECO:0000259" key="7">
    <source>
        <dbReference type="Pfam" id="PF10035"/>
    </source>
</evidence>
<dbReference type="GO" id="GO:0005886">
    <property type="term" value="C:plasma membrane"/>
    <property type="evidence" value="ECO:0007669"/>
    <property type="project" value="UniProtKB-SubCell"/>
</dbReference>
<name>A0A1J0GCN7_9CLOT</name>
<evidence type="ECO:0000313" key="9">
    <source>
        <dbReference type="Proteomes" id="UP000182569"/>
    </source>
</evidence>
<gene>
    <name evidence="8" type="ORF">A7L45_00395</name>
</gene>
<keyword evidence="2" id="KW-1003">Cell membrane</keyword>
<dbReference type="RefSeq" id="WP_071610958.1">
    <property type="nucleotide sequence ID" value="NZ_CP015756.1"/>
</dbReference>
<feature type="domain" description="DUF2179" evidence="7">
    <location>
        <begin position="229"/>
        <end position="283"/>
    </location>
</feature>
<sequence>MQKIASNDLKDLIKKIFLIILGSLILAIAINLFVIPNKLLSGGISGIGLMLQYTFNLPMGATILVLNIPLLILSIFKINKKFTVFTILGTISLSVFLTITVHLNNVLAPVEESYRLLYCIYGGALSGIGLGIIFSNEGSTGGLDIVAVYAKKKYGIEVGTVIFAINVLIVAVGSVIFNFRVGLYTLISMYINSTVMEKVVNGLNRRKMLLIVSEKEKEVSDAIMDNCHRGVTLLYGEGAYTSHKKNIMYCVVSLGQLPQIKRVIKSIDQGAFISIIDIAEVQGNGFKSPIN</sequence>
<reference evidence="9" key="1">
    <citation type="journal article" date="2016" name="Front. Microbiol.">
        <title>Complete Genome Sequence of Clostridium estertheticum DSM 8809, a Microbe Identified in Spoiled Vacuum Packed Beef.</title>
        <authorList>
            <person name="Yu Z."/>
            <person name="Gunn L."/>
            <person name="Brennan E."/>
            <person name="Reid R."/>
            <person name="Wall P.G."/>
            <person name="Gaora O.P."/>
            <person name="Hurley D."/>
            <person name="Bolton D."/>
            <person name="Fanning S."/>
        </authorList>
    </citation>
    <scope>NUCLEOTIDE SEQUENCE [LARGE SCALE GENOMIC DNA]</scope>
    <source>
        <strain evidence="9">DSM 8809</strain>
    </source>
</reference>
<evidence type="ECO:0000313" key="8">
    <source>
        <dbReference type="EMBL" id="APC38662.1"/>
    </source>
</evidence>